<protein>
    <submittedName>
        <fullName evidence="2">Uncharacterized protein</fullName>
    </submittedName>
</protein>
<evidence type="ECO:0000313" key="3">
    <source>
        <dbReference type="Proteomes" id="UP000192393"/>
    </source>
</evidence>
<accession>A0A1W2AR67</accession>
<dbReference type="Proteomes" id="UP000192393">
    <property type="component" value="Unassembled WGS sequence"/>
</dbReference>
<proteinExistence type="predicted"/>
<feature type="signal peptide" evidence="1">
    <location>
        <begin position="1"/>
        <end position="19"/>
    </location>
</feature>
<name>A0A1W2AR67_9FLAO</name>
<organism evidence="2 3">
    <name type="scientific">Moheibacter sediminis</name>
    <dbReference type="NCBI Taxonomy" id="1434700"/>
    <lineage>
        <taxon>Bacteria</taxon>
        <taxon>Pseudomonadati</taxon>
        <taxon>Bacteroidota</taxon>
        <taxon>Flavobacteriia</taxon>
        <taxon>Flavobacteriales</taxon>
        <taxon>Weeksellaceae</taxon>
        <taxon>Moheibacter</taxon>
    </lineage>
</organism>
<dbReference type="EMBL" id="FWXS01000005">
    <property type="protein sequence ID" value="SMC63084.1"/>
    <property type="molecule type" value="Genomic_DNA"/>
</dbReference>
<reference evidence="2 3" key="1">
    <citation type="submission" date="2017-04" db="EMBL/GenBank/DDBJ databases">
        <authorList>
            <person name="Afonso C.L."/>
            <person name="Miller P.J."/>
            <person name="Scott M.A."/>
            <person name="Spackman E."/>
            <person name="Goraichik I."/>
            <person name="Dimitrov K.M."/>
            <person name="Suarez D.L."/>
            <person name="Swayne D.E."/>
        </authorList>
    </citation>
    <scope>NUCLEOTIDE SEQUENCE [LARGE SCALE GENOMIC DNA]</scope>
    <source>
        <strain evidence="2 3">CGMCC 1.12708</strain>
    </source>
</reference>
<keyword evidence="3" id="KW-1185">Reference proteome</keyword>
<dbReference type="AlphaFoldDB" id="A0A1W2AR67"/>
<feature type="chain" id="PRO_5013252585" evidence="1">
    <location>
        <begin position="20"/>
        <end position="242"/>
    </location>
</feature>
<dbReference type="OrthoDB" id="1260074at2"/>
<keyword evidence="1" id="KW-0732">Signal</keyword>
<dbReference type="RefSeq" id="WP_143736400.1">
    <property type="nucleotide sequence ID" value="NZ_FWXS01000005.1"/>
</dbReference>
<gene>
    <name evidence="2" type="ORF">SAMN06296427_10515</name>
</gene>
<evidence type="ECO:0000313" key="2">
    <source>
        <dbReference type="EMBL" id="SMC63084.1"/>
    </source>
</evidence>
<evidence type="ECO:0000256" key="1">
    <source>
        <dbReference type="SAM" id="SignalP"/>
    </source>
</evidence>
<dbReference type="STRING" id="1434700.SAMN06296427_10515"/>
<sequence length="242" mass="26032">MKKQICIAVALLMSGAALKAQVGINTENPQGILHVDGSADNPITGTPDAIQQSNDFVIMPEGKVGVGTVNPETKLHILGNSTDSPVIVDGLLNQSVTGSYANVIIDNNTGELYKGVTASKPFYYTKYTLSNVKMDWVANFDTKIDTNKYTVVVVGCSFNVGISTFFNSGNYFFQSQNVFSYKSGGTWRLTADFPNISTLQNLNGTWVIYVLIMENNQVTQLPDITVNMGGSENGSVPASPVP</sequence>